<feature type="compositionally biased region" description="Low complexity" evidence="1">
    <location>
        <begin position="213"/>
        <end position="227"/>
    </location>
</feature>
<dbReference type="InterPro" id="IPR006578">
    <property type="entry name" value="MADF-dom"/>
</dbReference>
<dbReference type="PANTHER" id="PTHR21505">
    <property type="entry name" value="MADF DOMAIN-CONTAINING PROTEIN-RELATED"/>
    <property type="match status" value="1"/>
</dbReference>
<organism evidence="3 4">
    <name type="scientific">Pieris macdunnoughi</name>
    <dbReference type="NCBI Taxonomy" id="345717"/>
    <lineage>
        <taxon>Eukaryota</taxon>
        <taxon>Metazoa</taxon>
        <taxon>Ecdysozoa</taxon>
        <taxon>Arthropoda</taxon>
        <taxon>Hexapoda</taxon>
        <taxon>Insecta</taxon>
        <taxon>Pterygota</taxon>
        <taxon>Neoptera</taxon>
        <taxon>Endopterygota</taxon>
        <taxon>Lepidoptera</taxon>
        <taxon>Glossata</taxon>
        <taxon>Ditrysia</taxon>
        <taxon>Papilionoidea</taxon>
        <taxon>Pieridae</taxon>
        <taxon>Pierinae</taxon>
        <taxon>Pieris</taxon>
    </lineage>
</organism>
<dbReference type="SMART" id="SM00595">
    <property type="entry name" value="MADF"/>
    <property type="match status" value="1"/>
</dbReference>
<proteinExistence type="predicted"/>
<protein>
    <recommendedName>
        <fullName evidence="2">MADF domain-containing protein</fullName>
    </recommendedName>
</protein>
<gene>
    <name evidence="3" type="ORF">PMACD_LOCUS10567</name>
</gene>
<evidence type="ECO:0000313" key="4">
    <source>
        <dbReference type="Proteomes" id="UP000663880"/>
    </source>
</evidence>
<keyword evidence="4" id="KW-1185">Reference proteome</keyword>
<dbReference type="Pfam" id="PF10545">
    <property type="entry name" value="MADF_DNA_bdg"/>
    <property type="match status" value="1"/>
</dbReference>
<dbReference type="Proteomes" id="UP000663880">
    <property type="component" value="Unassembled WGS sequence"/>
</dbReference>
<dbReference type="AlphaFoldDB" id="A0A821UL27"/>
<evidence type="ECO:0000256" key="1">
    <source>
        <dbReference type="SAM" id="MobiDB-lite"/>
    </source>
</evidence>
<evidence type="ECO:0000259" key="2">
    <source>
        <dbReference type="PROSITE" id="PS51029"/>
    </source>
</evidence>
<sequence length="324" mass="37482">MSDWSAPTILTFLEAYQNEPCLWNSKDADHKNRQKVNDAWTRLSIIMNKSVKELKNKKEILMVTFRRHLKKKKDSIRSGAGFDDVYTPVWFAYDLMESFLGPLYSCSNNVNSEENKDENYTEVIYLEDPIESQEESFLKEVQPKGLKRPRNEASEGEISDFGLYITSLLRDLPSNVCAQLQLNIVDLIVKAKLEETGPDISMEVDRGKDPMENENQQNTNTTYQPENLEISTESQKERDKNPNTTPKKRTKLKNDAAHENIIENFGKYVVCLLKTFPRTDTNTKLQKDIVDLIMTARLQTMKNRLTDSTIDKLGIRRDLFVEIK</sequence>
<dbReference type="PROSITE" id="PS51029">
    <property type="entry name" value="MADF"/>
    <property type="match status" value="1"/>
</dbReference>
<comment type="caution">
    <text evidence="3">The sequence shown here is derived from an EMBL/GenBank/DDBJ whole genome shotgun (WGS) entry which is preliminary data.</text>
</comment>
<feature type="region of interest" description="Disordered" evidence="1">
    <location>
        <begin position="200"/>
        <end position="252"/>
    </location>
</feature>
<dbReference type="OrthoDB" id="6776070at2759"/>
<evidence type="ECO:0000313" key="3">
    <source>
        <dbReference type="EMBL" id="CAF4892110.1"/>
    </source>
</evidence>
<name>A0A821UL27_9NEOP</name>
<accession>A0A821UL27</accession>
<feature type="domain" description="MADF" evidence="2">
    <location>
        <begin position="11"/>
        <end position="105"/>
    </location>
</feature>
<dbReference type="EMBL" id="CAJOBZ010000031">
    <property type="protein sequence ID" value="CAF4892110.1"/>
    <property type="molecule type" value="Genomic_DNA"/>
</dbReference>
<dbReference type="PANTHER" id="PTHR21505:SF12">
    <property type="entry name" value="MADF DOMAIN-CONTAINING PROTEIN-RELATED"/>
    <property type="match status" value="1"/>
</dbReference>
<reference evidence="3" key="1">
    <citation type="submission" date="2021-02" db="EMBL/GenBank/DDBJ databases">
        <authorList>
            <person name="Steward A R."/>
        </authorList>
    </citation>
    <scope>NUCLEOTIDE SEQUENCE</scope>
</reference>